<feature type="transmembrane region" description="Helical" evidence="1">
    <location>
        <begin position="7"/>
        <end position="24"/>
    </location>
</feature>
<evidence type="ECO:0000313" key="4">
    <source>
        <dbReference type="Proteomes" id="UP001260188"/>
    </source>
</evidence>
<protein>
    <submittedName>
        <fullName evidence="3">Glycopeptide antibiotics resistance protein</fullName>
    </submittedName>
</protein>
<accession>A0ABU1I0S8</accession>
<dbReference type="Proteomes" id="UP001260188">
    <property type="component" value="Unassembled WGS sequence"/>
</dbReference>
<keyword evidence="1" id="KW-0472">Membrane</keyword>
<dbReference type="EMBL" id="JAVIZA010000001">
    <property type="protein sequence ID" value="MDR6167496.1"/>
    <property type="molecule type" value="Genomic_DNA"/>
</dbReference>
<dbReference type="RefSeq" id="WP_309666051.1">
    <property type="nucleotide sequence ID" value="NZ_JAVIZA010000001.1"/>
</dbReference>
<comment type="caution">
    <text evidence="3">The sequence shown here is derived from an EMBL/GenBank/DDBJ whole genome shotgun (WGS) entry which is preliminary data.</text>
</comment>
<dbReference type="Pfam" id="PF04892">
    <property type="entry name" value="VanZ"/>
    <property type="match status" value="1"/>
</dbReference>
<keyword evidence="4" id="KW-1185">Reference proteome</keyword>
<feature type="domain" description="VanZ-like" evidence="2">
    <location>
        <begin position="10"/>
        <end position="120"/>
    </location>
</feature>
<keyword evidence="1" id="KW-1133">Transmembrane helix</keyword>
<gene>
    <name evidence="3" type="ORF">QE367_001700</name>
</gene>
<dbReference type="InterPro" id="IPR006976">
    <property type="entry name" value="VanZ-like"/>
</dbReference>
<organism evidence="3 4">
    <name type="scientific">Microbacterium paludicola</name>
    <dbReference type="NCBI Taxonomy" id="300019"/>
    <lineage>
        <taxon>Bacteria</taxon>
        <taxon>Bacillati</taxon>
        <taxon>Actinomycetota</taxon>
        <taxon>Actinomycetes</taxon>
        <taxon>Micrococcales</taxon>
        <taxon>Microbacteriaceae</taxon>
        <taxon>Microbacterium</taxon>
    </lineage>
</organism>
<proteinExistence type="predicted"/>
<sequence>MTRRARALLIGYVVVLALIAFWPTPVDRDAGPILRAITSAVPWLTYDRIEFSANIALFIPFGWCAALGWPRWHAYVVPAGLVISVVIETAQGVLLAERTASAWDVVANTLGTTAGWLIARRWVARRDQPASGD</sequence>
<keyword evidence="1" id="KW-0812">Transmembrane</keyword>
<evidence type="ECO:0000259" key="2">
    <source>
        <dbReference type="Pfam" id="PF04892"/>
    </source>
</evidence>
<name>A0ABU1I0S8_9MICO</name>
<evidence type="ECO:0000256" key="1">
    <source>
        <dbReference type="SAM" id="Phobius"/>
    </source>
</evidence>
<evidence type="ECO:0000313" key="3">
    <source>
        <dbReference type="EMBL" id="MDR6167496.1"/>
    </source>
</evidence>
<reference evidence="3 4" key="1">
    <citation type="submission" date="2023-08" db="EMBL/GenBank/DDBJ databases">
        <title>Functional and genomic diversity of the sorghum phyllosphere microbiome.</title>
        <authorList>
            <person name="Shade A."/>
        </authorList>
    </citation>
    <scope>NUCLEOTIDE SEQUENCE [LARGE SCALE GENOMIC DNA]</scope>
    <source>
        <strain evidence="3 4">SORGH_AS_0919</strain>
    </source>
</reference>